<comment type="caution">
    <text evidence="8">The sequence shown here is derived from an EMBL/GenBank/DDBJ whole genome shotgun (WGS) entry which is preliminary data.</text>
</comment>
<evidence type="ECO:0000259" key="7">
    <source>
        <dbReference type="PROSITE" id="PS50931"/>
    </source>
</evidence>
<evidence type="ECO:0000256" key="2">
    <source>
        <dbReference type="ARBA" id="ARBA00023015"/>
    </source>
</evidence>
<organism evidence="8 9">
    <name type="scientific">Mycolicibacterium sphagni</name>
    <dbReference type="NCBI Taxonomy" id="1786"/>
    <lineage>
        <taxon>Bacteria</taxon>
        <taxon>Bacillati</taxon>
        <taxon>Actinomycetota</taxon>
        <taxon>Actinomycetes</taxon>
        <taxon>Mycobacteriales</taxon>
        <taxon>Mycobacteriaceae</taxon>
        <taxon>Mycolicibacterium</taxon>
    </lineage>
</organism>
<dbReference type="InterPro" id="IPR036388">
    <property type="entry name" value="WH-like_DNA-bd_sf"/>
</dbReference>
<dbReference type="SUPFAM" id="SSF53850">
    <property type="entry name" value="Periplasmic binding protein-like II"/>
    <property type="match status" value="1"/>
</dbReference>
<accession>A0A255DNF5</accession>
<dbReference type="OrthoDB" id="3181812at2"/>
<dbReference type="PANTHER" id="PTHR30419">
    <property type="entry name" value="HTH-TYPE TRANSCRIPTIONAL REGULATOR YBHD"/>
    <property type="match status" value="1"/>
</dbReference>
<keyword evidence="2" id="KW-0805">Transcription regulation</keyword>
<dbReference type="InterPro" id="IPR036390">
    <property type="entry name" value="WH_DNA-bd_sf"/>
</dbReference>
<dbReference type="Gene3D" id="1.10.10.10">
    <property type="entry name" value="Winged helix-like DNA-binding domain superfamily/Winged helix DNA-binding domain"/>
    <property type="match status" value="1"/>
</dbReference>
<dbReference type="InterPro" id="IPR000847">
    <property type="entry name" value="LysR_HTH_N"/>
</dbReference>
<name>A0A255DNF5_9MYCO</name>
<dbReference type="EMBL" id="NOZR01000006">
    <property type="protein sequence ID" value="OYN80211.1"/>
    <property type="molecule type" value="Genomic_DNA"/>
</dbReference>
<proteinExistence type="inferred from homology"/>
<dbReference type="SUPFAM" id="SSF46785">
    <property type="entry name" value="Winged helix' DNA-binding domain"/>
    <property type="match status" value="1"/>
</dbReference>
<dbReference type="InterPro" id="IPR050950">
    <property type="entry name" value="HTH-type_LysR_regulators"/>
</dbReference>
<evidence type="ECO:0000256" key="1">
    <source>
        <dbReference type="ARBA" id="ARBA00009437"/>
    </source>
</evidence>
<dbReference type="Pfam" id="PF00126">
    <property type="entry name" value="HTH_1"/>
    <property type="match status" value="1"/>
</dbReference>
<dbReference type="PRINTS" id="PR00039">
    <property type="entry name" value="HTHLYSR"/>
</dbReference>
<evidence type="ECO:0000313" key="9">
    <source>
        <dbReference type="Proteomes" id="UP000216063"/>
    </source>
</evidence>
<gene>
    <name evidence="8" type="ORF">CG716_08605</name>
</gene>
<keyword evidence="9" id="KW-1185">Reference proteome</keyword>
<evidence type="ECO:0000256" key="4">
    <source>
        <dbReference type="ARBA" id="ARBA00023163"/>
    </source>
</evidence>
<evidence type="ECO:0000313" key="8">
    <source>
        <dbReference type="EMBL" id="OYN80211.1"/>
    </source>
</evidence>
<evidence type="ECO:0000256" key="5">
    <source>
        <dbReference type="ARBA" id="ARBA00040885"/>
    </source>
</evidence>
<evidence type="ECO:0000256" key="6">
    <source>
        <dbReference type="ARBA" id="ARBA00056658"/>
    </source>
</evidence>
<dbReference type="Proteomes" id="UP000216063">
    <property type="component" value="Unassembled WGS sequence"/>
</dbReference>
<dbReference type="Pfam" id="PF03466">
    <property type="entry name" value="LysR_substrate"/>
    <property type="match status" value="1"/>
</dbReference>
<dbReference type="FunFam" id="1.10.10.10:FF:000001">
    <property type="entry name" value="LysR family transcriptional regulator"/>
    <property type="match status" value="1"/>
</dbReference>
<dbReference type="InterPro" id="IPR005119">
    <property type="entry name" value="LysR_subst-bd"/>
</dbReference>
<keyword evidence="3" id="KW-0238">DNA-binding</keyword>
<comment type="function">
    <text evidence="6">Required for the induction the katG gene for catalase. Involved in the response to hydrogen peroxide.</text>
</comment>
<keyword evidence="4" id="KW-0804">Transcription</keyword>
<evidence type="ECO:0000256" key="3">
    <source>
        <dbReference type="ARBA" id="ARBA00023125"/>
    </source>
</evidence>
<dbReference type="PROSITE" id="PS50931">
    <property type="entry name" value="HTH_LYSR"/>
    <property type="match status" value="1"/>
</dbReference>
<dbReference type="Gene3D" id="3.40.190.290">
    <property type="match status" value="1"/>
</dbReference>
<dbReference type="RefSeq" id="WP_094478484.1">
    <property type="nucleotide sequence ID" value="NZ_NOZR01000006.1"/>
</dbReference>
<dbReference type="GO" id="GO:0003677">
    <property type="term" value="F:DNA binding"/>
    <property type="evidence" value="ECO:0007669"/>
    <property type="project" value="UniProtKB-KW"/>
</dbReference>
<dbReference type="GO" id="GO:0005829">
    <property type="term" value="C:cytosol"/>
    <property type="evidence" value="ECO:0007669"/>
    <property type="project" value="TreeGrafter"/>
</dbReference>
<dbReference type="GO" id="GO:0003700">
    <property type="term" value="F:DNA-binding transcription factor activity"/>
    <property type="evidence" value="ECO:0007669"/>
    <property type="project" value="InterPro"/>
</dbReference>
<feature type="domain" description="HTH lysR-type" evidence="7">
    <location>
        <begin position="1"/>
        <end position="58"/>
    </location>
</feature>
<comment type="similarity">
    <text evidence="1">Belongs to the LysR transcriptional regulatory family.</text>
</comment>
<dbReference type="AlphaFoldDB" id="A0A255DNF5"/>
<reference evidence="8 9" key="1">
    <citation type="submission" date="2017-07" db="EMBL/GenBank/DDBJ databases">
        <title>The new phylogeny of genus Mycobacterium.</title>
        <authorList>
            <person name="Tortoli E."/>
            <person name="Trovato A."/>
            <person name="Cirillo D.M."/>
        </authorList>
    </citation>
    <scope>NUCLEOTIDE SEQUENCE [LARGE SCALE GENOMIC DNA]</scope>
    <source>
        <strain evidence="8 9">ATCC 33027</strain>
    </source>
</reference>
<protein>
    <recommendedName>
        <fullName evidence="5">Probable hydrogen peroxide-inducible genes activator</fullName>
    </recommendedName>
</protein>
<sequence>MELRQLEYFMVVAGEMSFSRAAERANVVQSALSTSISKLEHELGVQLFDRSRQRIRLTVAGEEFRDRAAEVLRAAHVAKESVLVLGASISGTVDFGLLVSWGPLDHVAALGEFAAENPRVRLRSHLSQSGSWAYLPALVEGSLDLALISAPQRFPPQLEMNLLFEDPLSFVCRPDHPLAGRRTVEIADLAHEALVGFPPGFGLRSVVDDAFHGVGLEVPTQHELTMSFPEIAELIRRGVGSAIMPDSECRRTPELRRIELSTPVLWRVYLASRPSKDISRATARLAEIIMSSPRTVHHGDAACAG</sequence>